<protein>
    <submittedName>
        <fullName evidence="1">Uncharacterized protein</fullName>
    </submittedName>
</protein>
<sequence length="76" mass="8097">MAEELSSNPANNSAVAEATRSAACCFLANVLAWRRKSSASFLGALAEVLWLLGLNDELALVVICFLSAMENLVVCH</sequence>
<gene>
    <name evidence="1" type="ORF">ERS013165_00989</name>
</gene>
<name>A0A655PPH5_VIBCL</name>
<dbReference type="RefSeq" id="WP_002042756.1">
    <property type="nucleotide sequence ID" value="NZ_JAMBDJ010000001.1"/>
</dbReference>
<reference evidence="1 2" key="1">
    <citation type="submission" date="2015-07" db="EMBL/GenBank/DDBJ databases">
        <authorList>
            <consortium name="Pathogen Informatics"/>
        </authorList>
    </citation>
    <scope>NUCLEOTIDE SEQUENCE [LARGE SCALE GENOMIC DNA]</scope>
    <source>
        <strain evidence="1 2">A51</strain>
    </source>
</reference>
<dbReference type="AlphaFoldDB" id="A0A655PPH5"/>
<accession>A0A655PPH5</accession>
<dbReference type="EMBL" id="CWOW01000003">
    <property type="protein sequence ID" value="CSA18595.1"/>
    <property type="molecule type" value="Genomic_DNA"/>
</dbReference>
<evidence type="ECO:0000313" key="1">
    <source>
        <dbReference type="EMBL" id="CSA18595.1"/>
    </source>
</evidence>
<organism evidence="1 2">
    <name type="scientific">Vibrio cholerae</name>
    <dbReference type="NCBI Taxonomy" id="666"/>
    <lineage>
        <taxon>Bacteria</taxon>
        <taxon>Pseudomonadati</taxon>
        <taxon>Pseudomonadota</taxon>
        <taxon>Gammaproteobacteria</taxon>
        <taxon>Vibrionales</taxon>
        <taxon>Vibrionaceae</taxon>
        <taxon>Vibrio</taxon>
    </lineage>
</organism>
<proteinExistence type="predicted"/>
<dbReference type="Proteomes" id="UP000044806">
    <property type="component" value="Unassembled WGS sequence"/>
</dbReference>
<evidence type="ECO:0000313" key="2">
    <source>
        <dbReference type="Proteomes" id="UP000044806"/>
    </source>
</evidence>